<dbReference type="PANTHER" id="PTHR22949">
    <property type="entry name" value="WHITE COLLAR 2 PROTEIN WC2"/>
    <property type="match status" value="1"/>
</dbReference>
<evidence type="ECO:0000313" key="3">
    <source>
        <dbReference type="EMBL" id="KAF2673606.1"/>
    </source>
</evidence>
<feature type="region of interest" description="Disordered" evidence="1">
    <location>
        <begin position="335"/>
        <end position="434"/>
    </location>
</feature>
<sequence length="676" mass="74526">QHHPHPSQQGLPPPQQQHLQQHPRSGVISHHPDSPHQSQTSQQPVTGPYASPQVPTGMATATMNHRGYPPMYSTPQSASPASVQSPHQDQHHRPMYSQAPMYANYSPYALPQSSPYGQHPVQPAGPMQGNFMAHQAPGQPLPQQTSHPVTPHLTGSPGQKLPQAQIQRQGTGMSPPSQTPPGPPGSAQGMHHGHQPGSSVNPNAAPGPIPATTPLVVRQDQNGVQWIAFEYSRDRVKMEYTIRCDVESVDVNSLTAEFKTENCVYPRACCPKDQYKGNRLHYESECNTVGWALAQLNPCLRGKRGLIQRAVDSWRNSNQDPRLRSRRVRRMAKINNRKQSQVPHGGHMAAPGAPPPGVPAAGLSAPGPRQPGMSLGGQLIHHHHEQPGGPPGGADDVSAEYSAESQTHHHQAPNGSNGSPNDVRQAQNFYPNYPASSNGMVSSVVPPTDGISHHVADYKNHVMTSSSSSKHQQDDEETTTNNVALFGDLPEAKRRKFILVDDAQRGTRVRVRVMLDQVRMAEMPDSYRKNNSVYPRSWFATEMQTPPSSPRRGRWPDDVEEVDMAPETAATRTLVPVPMMDGSETKLPVPRMTRTKRSKEVTLNDLGYRMSWSQSRVFSGRTLFLQRSLDAYRNKMRSTMVAAGQDVASVAPHFETRVGKRKWMERAKKAKRDQSP</sequence>
<protein>
    <recommendedName>
        <fullName evidence="2">DUF8032 domain-containing protein</fullName>
    </recommendedName>
</protein>
<dbReference type="PANTHER" id="PTHR22949:SF0">
    <property type="entry name" value="RE27538P"/>
    <property type="match status" value="1"/>
</dbReference>
<dbReference type="OrthoDB" id="5599902at2759"/>
<feature type="compositionally biased region" description="Polar residues" evidence="1">
    <location>
        <begin position="35"/>
        <end position="45"/>
    </location>
</feature>
<feature type="non-terminal residue" evidence="3">
    <location>
        <position position="1"/>
    </location>
</feature>
<organism evidence="3 4">
    <name type="scientific">Microthyrium microscopicum</name>
    <dbReference type="NCBI Taxonomy" id="703497"/>
    <lineage>
        <taxon>Eukaryota</taxon>
        <taxon>Fungi</taxon>
        <taxon>Dikarya</taxon>
        <taxon>Ascomycota</taxon>
        <taxon>Pezizomycotina</taxon>
        <taxon>Dothideomycetes</taxon>
        <taxon>Dothideomycetes incertae sedis</taxon>
        <taxon>Microthyriales</taxon>
        <taxon>Microthyriaceae</taxon>
        <taxon>Microthyrium</taxon>
    </lineage>
</organism>
<feature type="region of interest" description="Disordered" evidence="1">
    <location>
        <begin position="1"/>
        <end position="93"/>
    </location>
</feature>
<dbReference type="InterPro" id="IPR058345">
    <property type="entry name" value="DUF8032"/>
</dbReference>
<feature type="compositionally biased region" description="Low complexity" evidence="1">
    <location>
        <begin position="73"/>
        <end position="87"/>
    </location>
</feature>
<reference evidence="3" key="1">
    <citation type="journal article" date="2020" name="Stud. Mycol.">
        <title>101 Dothideomycetes genomes: a test case for predicting lifestyles and emergence of pathogens.</title>
        <authorList>
            <person name="Haridas S."/>
            <person name="Albert R."/>
            <person name="Binder M."/>
            <person name="Bloem J."/>
            <person name="Labutti K."/>
            <person name="Salamov A."/>
            <person name="Andreopoulos B."/>
            <person name="Baker S."/>
            <person name="Barry K."/>
            <person name="Bills G."/>
            <person name="Bluhm B."/>
            <person name="Cannon C."/>
            <person name="Castanera R."/>
            <person name="Culley D."/>
            <person name="Daum C."/>
            <person name="Ezra D."/>
            <person name="Gonzalez J."/>
            <person name="Henrissat B."/>
            <person name="Kuo A."/>
            <person name="Liang C."/>
            <person name="Lipzen A."/>
            <person name="Lutzoni F."/>
            <person name="Magnuson J."/>
            <person name="Mondo S."/>
            <person name="Nolan M."/>
            <person name="Ohm R."/>
            <person name="Pangilinan J."/>
            <person name="Park H.-J."/>
            <person name="Ramirez L."/>
            <person name="Alfaro M."/>
            <person name="Sun H."/>
            <person name="Tritt A."/>
            <person name="Yoshinaga Y."/>
            <person name="Zwiers L.-H."/>
            <person name="Turgeon B."/>
            <person name="Goodwin S."/>
            <person name="Spatafora J."/>
            <person name="Crous P."/>
            <person name="Grigoriev I."/>
        </authorList>
    </citation>
    <scope>NUCLEOTIDE SEQUENCE</scope>
    <source>
        <strain evidence="3">CBS 115976</strain>
    </source>
</reference>
<dbReference type="Proteomes" id="UP000799302">
    <property type="component" value="Unassembled WGS sequence"/>
</dbReference>
<name>A0A6A6UPF9_9PEZI</name>
<feature type="region of interest" description="Disordered" evidence="1">
    <location>
        <begin position="135"/>
        <end position="213"/>
    </location>
</feature>
<feature type="compositionally biased region" description="Polar residues" evidence="1">
    <location>
        <begin position="413"/>
        <end position="434"/>
    </location>
</feature>
<accession>A0A6A6UPF9</accession>
<dbReference type="Pfam" id="PF26087">
    <property type="entry name" value="DUF8032"/>
    <property type="match status" value="1"/>
</dbReference>
<proteinExistence type="predicted"/>
<feature type="domain" description="DUF8032" evidence="2">
    <location>
        <begin position="224"/>
        <end position="318"/>
    </location>
</feature>
<feature type="region of interest" description="Disordered" evidence="1">
    <location>
        <begin position="462"/>
        <end position="481"/>
    </location>
</feature>
<keyword evidence="4" id="KW-1185">Reference proteome</keyword>
<evidence type="ECO:0000313" key="4">
    <source>
        <dbReference type="Proteomes" id="UP000799302"/>
    </source>
</evidence>
<feature type="compositionally biased region" description="Low complexity" evidence="1">
    <location>
        <begin position="1"/>
        <end position="23"/>
    </location>
</feature>
<evidence type="ECO:0000256" key="1">
    <source>
        <dbReference type="SAM" id="MobiDB-lite"/>
    </source>
</evidence>
<evidence type="ECO:0000259" key="2">
    <source>
        <dbReference type="Pfam" id="PF26087"/>
    </source>
</evidence>
<dbReference type="EMBL" id="MU004231">
    <property type="protein sequence ID" value="KAF2673606.1"/>
    <property type="molecule type" value="Genomic_DNA"/>
</dbReference>
<dbReference type="AlphaFoldDB" id="A0A6A6UPF9"/>
<gene>
    <name evidence="3" type="ORF">BT63DRAFT_368459</name>
</gene>